<comment type="caution">
    <text evidence="2">The sequence shown here is derived from an EMBL/GenBank/DDBJ whole genome shotgun (WGS) entry which is preliminary data.</text>
</comment>
<dbReference type="RefSeq" id="WP_147130082.1">
    <property type="nucleotide sequence ID" value="NZ_BJXA01000013.1"/>
</dbReference>
<name>A0A511MBI7_9NOCA</name>
<dbReference type="Gene3D" id="3.40.1580.10">
    <property type="entry name" value="SMI1/KNR4-like"/>
    <property type="match status" value="1"/>
</dbReference>
<keyword evidence="3" id="KW-1185">Reference proteome</keyword>
<dbReference type="EMBL" id="BJXA01000013">
    <property type="protein sequence ID" value="GEM38025.1"/>
    <property type="molecule type" value="Genomic_DNA"/>
</dbReference>
<dbReference type="Pfam" id="PF09346">
    <property type="entry name" value="SMI1_KNR4"/>
    <property type="match status" value="1"/>
</dbReference>
<reference evidence="2 3" key="1">
    <citation type="submission" date="2019-07" db="EMBL/GenBank/DDBJ databases">
        <title>Whole genome shotgun sequence of Nocardia ninae NBRC 108245.</title>
        <authorList>
            <person name="Hosoyama A."/>
            <person name="Uohara A."/>
            <person name="Ohji S."/>
            <person name="Ichikawa N."/>
        </authorList>
    </citation>
    <scope>NUCLEOTIDE SEQUENCE [LARGE SCALE GENOMIC DNA]</scope>
    <source>
        <strain evidence="2 3">NBRC 108245</strain>
    </source>
</reference>
<feature type="domain" description="Knr4/Smi1-like" evidence="1">
    <location>
        <begin position="22"/>
        <end position="157"/>
    </location>
</feature>
<dbReference type="InterPro" id="IPR037883">
    <property type="entry name" value="Knr4/Smi1-like_sf"/>
</dbReference>
<dbReference type="SMART" id="SM00860">
    <property type="entry name" value="SMI1_KNR4"/>
    <property type="match status" value="1"/>
</dbReference>
<gene>
    <name evidence="2" type="ORF">NN4_25440</name>
</gene>
<dbReference type="OrthoDB" id="4827574at2"/>
<organism evidence="2 3">
    <name type="scientific">Nocardia ninae NBRC 108245</name>
    <dbReference type="NCBI Taxonomy" id="1210091"/>
    <lineage>
        <taxon>Bacteria</taxon>
        <taxon>Bacillati</taxon>
        <taxon>Actinomycetota</taxon>
        <taxon>Actinomycetes</taxon>
        <taxon>Mycobacteriales</taxon>
        <taxon>Nocardiaceae</taxon>
        <taxon>Nocardia</taxon>
    </lineage>
</organism>
<sequence length="165" mass="18182">MATVDQVMASFWSDSDYGVLAPLTDAAVRDAEEQLRVRLPPALVRLLRVRNGGTVAEQWNASPLPVPSFARSDYARFDMVMGIGRSDDFQTMLDTPYLVSEWGLPSPIVLLDGDGHSWVGLDYRSCGPRGEPTVTYFDADQEDSLLLAADFETFLAGLTAAESFW</sequence>
<dbReference type="AlphaFoldDB" id="A0A511MBI7"/>
<accession>A0A511MBI7</accession>
<proteinExistence type="predicted"/>
<dbReference type="SUPFAM" id="SSF160631">
    <property type="entry name" value="SMI1/KNR4-like"/>
    <property type="match status" value="1"/>
</dbReference>
<protein>
    <submittedName>
        <fullName evidence="2">SMI1/KNR4 family protein</fullName>
    </submittedName>
</protein>
<evidence type="ECO:0000313" key="2">
    <source>
        <dbReference type="EMBL" id="GEM38025.1"/>
    </source>
</evidence>
<evidence type="ECO:0000313" key="3">
    <source>
        <dbReference type="Proteomes" id="UP000321424"/>
    </source>
</evidence>
<evidence type="ECO:0000259" key="1">
    <source>
        <dbReference type="SMART" id="SM00860"/>
    </source>
</evidence>
<dbReference type="Proteomes" id="UP000321424">
    <property type="component" value="Unassembled WGS sequence"/>
</dbReference>
<dbReference type="InterPro" id="IPR018958">
    <property type="entry name" value="Knr4/Smi1-like_dom"/>
</dbReference>